<dbReference type="SUPFAM" id="SSF48403">
    <property type="entry name" value="Ankyrin repeat"/>
    <property type="match status" value="1"/>
</dbReference>
<dbReference type="Proteomes" id="UP001209878">
    <property type="component" value="Unassembled WGS sequence"/>
</dbReference>
<organism evidence="2 3">
    <name type="scientific">Ridgeia piscesae</name>
    <name type="common">Tubeworm</name>
    <dbReference type="NCBI Taxonomy" id="27915"/>
    <lineage>
        <taxon>Eukaryota</taxon>
        <taxon>Metazoa</taxon>
        <taxon>Spiralia</taxon>
        <taxon>Lophotrochozoa</taxon>
        <taxon>Annelida</taxon>
        <taxon>Polychaeta</taxon>
        <taxon>Sedentaria</taxon>
        <taxon>Canalipalpata</taxon>
        <taxon>Sabellida</taxon>
        <taxon>Siboglinidae</taxon>
        <taxon>Ridgeia</taxon>
    </lineage>
</organism>
<evidence type="ECO:0000313" key="2">
    <source>
        <dbReference type="EMBL" id="KAK2188155.1"/>
    </source>
</evidence>
<dbReference type="Gene3D" id="1.25.40.20">
    <property type="entry name" value="Ankyrin repeat-containing domain"/>
    <property type="match status" value="1"/>
</dbReference>
<evidence type="ECO:0000256" key="1">
    <source>
        <dbReference type="PROSITE-ProRule" id="PRU00023"/>
    </source>
</evidence>
<dbReference type="Pfam" id="PF12796">
    <property type="entry name" value="Ank_2"/>
    <property type="match status" value="1"/>
</dbReference>
<dbReference type="InterPro" id="IPR036770">
    <property type="entry name" value="Ankyrin_rpt-contain_sf"/>
</dbReference>
<evidence type="ECO:0000313" key="3">
    <source>
        <dbReference type="Proteomes" id="UP001209878"/>
    </source>
</evidence>
<dbReference type="PROSITE" id="PS50297">
    <property type="entry name" value="ANK_REP_REGION"/>
    <property type="match status" value="1"/>
</dbReference>
<proteinExistence type="predicted"/>
<accession>A0AAD9P4V1</accession>
<comment type="caution">
    <text evidence="2">The sequence shown here is derived from an EMBL/GenBank/DDBJ whole genome shotgun (WGS) entry which is preliminary data.</text>
</comment>
<dbReference type="InterPro" id="IPR002110">
    <property type="entry name" value="Ankyrin_rpt"/>
</dbReference>
<feature type="repeat" description="ANK" evidence="1">
    <location>
        <begin position="180"/>
        <end position="212"/>
    </location>
</feature>
<dbReference type="PANTHER" id="PTHR22677">
    <property type="entry name" value="ANKYRIN REPEAT DOMAIN-CONTAINING PROTEIN 60"/>
    <property type="match status" value="1"/>
</dbReference>
<protein>
    <submittedName>
        <fullName evidence="2">Uncharacterized protein</fullName>
    </submittedName>
</protein>
<gene>
    <name evidence="2" type="ORF">NP493_143g04050</name>
</gene>
<dbReference type="SMART" id="SM00248">
    <property type="entry name" value="ANK"/>
    <property type="match status" value="2"/>
</dbReference>
<dbReference type="PROSITE" id="PS50088">
    <property type="entry name" value="ANK_REPEAT"/>
    <property type="match status" value="1"/>
</dbReference>
<reference evidence="2" key="1">
    <citation type="journal article" date="2023" name="Mol. Biol. Evol.">
        <title>Third-Generation Sequencing Reveals the Adaptive Role of the Epigenome in Three Deep-Sea Polychaetes.</title>
        <authorList>
            <person name="Perez M."/>
            <person name="Aroh O."/>
            <person name="Sun Y."/>
            <person name="Lan Y."/>
            <person name="Juniper S.K."/>
            <person name="Young C.R."/>
            <person name="Angers B."/>
            <person name="Qian P.Y."/>
        </authorList>
    </citation>
    <scope>NUCLEOTIDE SEQUENCE</scope>
    <source>
        <strain evidence="2">R07B-5</strain>
    </source>
</reference>
<keyword evidence="1" id="KW-0040">ANK repeat</keyword>
<sequence length="625" mass="70254">MSEFLSSDVMSRGASAPPASYRLFVSTPTGQTFSLRNLARTVPAYALRAQLELVAGIPSVTYTLHYGNQTIDSDAELAFGENVQSGALLSLKFACDWGRLYESLSAGDSQQTAQVCRLSLNGSDEFTESRDPDVAESAETSDLEHVRFVALFQSCQRGDYDMAKWLISADSRLLERSTQFGRTALHAAAAGDQPKVLQLLLSSGARIYKTDVFGKKPLDVATQLSCYVAKRLLKYRVLRRRTAWGGDERCGGQTGSDVKCSERVGAGHSQFARRAVSASACQRKLRTQKVNAPRLSSADHHVTAYGRCGNDIRSYDSRINTWAETGVWARSASPGDPNGPCTDLVYQTVRNARSAKSTHNVHVSRATSFSAQSAKYYRGRFHRSGDDDDTHTQRPATANSRFRAWKTWLLELDEREAERRLEEEQKLDRRERNERAYRRWLAKKARDGDTNYEPEVDDHSASGTTAASRDVNAAAFQKWLDDKRLVLANADRKRRETLRQRDGGEKKVAYSRRVTVFEFCDTDPVAAHPPSPSDYIGAYRKWLLKKRRHEAWKDYDDYEAEDDMLTREQVNSMRQVLTLDGMSHEEWLGQKERERLLGNKPLVLAPRRRTRPAGGQAVCIAVVAD</sequence>
<dbReference type="EMBL" id="JAODUO010000142">
    <property type="protein sequence ID" value="KAK2188155.1"/>
    <property type="molecule type" value="Genomic_DNA"/>
</dbReference>
<keyword evidence="3" id="KW-1185">Reference proteome</keyword>
<dbReference type="InterPro" id="IPR039323">
    <property type="entry name" value="ANKRD_45/46/60"/>
</dbReference>
<dbReference type="AlphaFoldDB" id="A0AAD9P4V1"/>
<name>A0AAD9P4V1_RIDPI</name>
<dbReference type="PANTHER" id="PTHR22677:SF4">
    <property type="entry name" value="USHER SYNDROME TYPE-1G PROTEIN-LIKE PROTEIN"/>
    <property type="match status" value="1"/>
</dbReference>